<keyword evidence="3" id="KW-1185">Reference proteome</keyword>
<proteinExistence type="predicted"/>
<dbReference type="Proteomes" id="UP001497516">
    <property type="component" value="Chromosome 5"/>
</dbReference>
<name>A0AAV2EXH6_9ROSI</name>
<evidence type="ECO:0000313" key="2">
    <source>
        <dbReference type="EMBL" id="CAL1390574.1"/>
    </source>
</evidence>
<reference evidence="2 3" key="1">
    <citation type="submission" date="2024-04" db="EMBL/GenBank/DDBJ databases">
        <authorList>
            <person name="Fracassetti M."/>
        </authorList>
    </citation>
    <scope>NUCLEOTIDE SEQUENCE [LARGE SCALE GENOMIC DNA]</scope>
</reference>
<protein>
    <submittedName>
        <fullName evidence="2">Uncharacterized protein</fullName>
    </submittedName>
</protein>
<feature type="region of interest" description="Disordered" evidence="1">
    <location>
        <begin position="32"/>
        <end position="62"/>
    </location>
</feature>
<evidence type="ECO:0000313" key="3">
    <source>
        <dbReference type="Proteomes" id="UP001497516"/>
    </source>
</evidence>
<feature type="compositionally biased region" description="Basic and acidic residues" evidence="1">
    <location>
        <begin position="40"/>
        <end position="62"/>
    </location>
</feature>
<organism evidence="2 3">
    <name type="scientific">Linum trigynum</name>
    <dbReference type="NCBI Taxonomy" id="586398"/>
    <lineage>
        <taxon>Eukaryota</taxon>
        <taxon>Viridiplantae</taxon>
        <taxon>Streptophyta</taxon>
        <taxon>Embryophyta</taxon>
        <taxon>Tracheophyta</taxon>
        <taxon>Spermatophyta</taxon>
        <taxon>Magnoliopsida</taxon>
        <taxon>eudicotyledons</taxon>
        <taxon>Gunneridae</taxon>
        <taxon>Pentapetalae</taxon>
        <taxon>rosids</taxon>
        <taxon>fabids</taxon>
        <taxon>Malpighiales</taxon>
        <taxon>Linaceae</taxon>
        <taxon>Linum</taxon>
    </lineage>
</organism>
<dbReference type="AlphaFoldDB" id="A0AAV2EXH6"/>
<accession>A0AAV2EXH6</accession>
<dbReference type="EMBL" id="OZ034818">
    <property type="protein sequence ID" value="CAL1390574.1"/>
    <property type="molecule type" value="Genomic_DNA"/>
</dbReference>
<gene>
    <name evidence="2" type="ORF">LTRI10_LOCUS31350</name>
</gene>
<sequence>MVVKEEVAVSYAMQAGKVAGGVQLTEVKAVKPRKRLSKKKGVEEKQVEAGQERDVAPSSHDTKMQVATDLINDGMQGAADLNDDGVPDETASLSPFSNDDAGNFEIKRCDPVNGGPRCVGVMKGRVRQVADIFETRLNITAEIVHPASVKLGGLSLDEGGASRAPLDEYGSNLLDPTIGDRKRSLKEVVGGLEESPTPKRQFVEEKEMNDSVEEASCEWPQPDK</sequence>
<evidence type="ECO:0000256" key="1">
    <source>
        <dbReference type="SAM" id="MobiDB-lite"/>
    </source>
</evidence>
<feature type="region of interest" description="Disordered" evidence="1">
    <location>
        <begin position="188"/>
        <end position="224"/>
    </location>
</feature>